<evidence type="ECO:0000256" key="11">
    <source>
        <dbReference type="ARBA" id="ARBA00025437"/>
    </source>
</evidence>
<dbReference type="GO" id="GO:0071897">
    <property type="term" value="P:DNA biosynthetic process"/>
    <property type="evidence" value="ECO:0007669"/>
    <property type="project" value="UniProtKB-KW"/>
</dbReference>
<evidence type="ECO:0000256" key="4">
    <source>
        <dbReference type="ARBA" id="ARBA00014409"/>
    </source>
</evidence>
<evidence type="ECO:0000256" key="13">
    <source>
        <dbReference type="RuleBase" id="RU364064"/>
    </source>
</evidence>
<feature type="compositionally biased region" description="Basic and acidic residues" evidence="14">
    <location>
        <begin position="591"/>
        <end position="600"/>
    </location>
</feature>
<feature type="domain" description="Ribonucleotide reductase large subunit N-terminal" evidence="15">
    <location>
        <begin position="27"/>
        <end position="100"/>
    </location>
</feature>
<dbReference type="UniPathway" id="UPA00326"/>
<dbReference type="InterPro" id="IPR024434">
    <property type="entry name" value="TSCPD_dom"/>
</dbReference>
<dbReference type="InterPro" id="IPR013509">
    <property type="entry name" value="RNR_lsu_N"/>
</dbReference>
<dbReference type="PANTHER" id="PTHR43371">
    <property type="entry name" value="VITAMIN B12-DEPENDENT RIBONUCLEOTIDE REDUCTASE"/>
    <property type="match status" value="1"/>
</dbReference>
<evidence type="ECO:0000256" key="10">
    <source>
        <dbReference type="ARBA" id="ARBA00023285"/>
    </source>
</evidence>
<feature type="domain" description="TSCPD" evidence="17">
    <location>
        <begin position="620"/>
        <end position="718"/>
    </location>
</feature>
<evidence type="ECO:0000256" key="12">
    <source>
        <dbReference type="ARBA" id="ARBA00047754"/>
    </source>
</evidence>
<evidence type="ECO:0000256" key="9">
    <source>
        <dbReference type="ARBA" id="ARBA00023157"/>
    </source>
</evidence>
<feature type="domain" description="Ribonucleotide reductase large subunit C-terminal" evidence="16">
    <location>
        <begin position="107"/>
        <end position="579"/>
    </location>
</feature>
<evidence type="ECO:0000256" key="1">
    <source>
        <dbReference type="ARBA" id="ARBA00001922"/>
    </source>
</evidence>
<evidence type="ECO:0000256" key="7">
    <source>
        <dbReference type="ARBA" id="ARBA00022741"/>
    </source>
</evidence>
<dbReference type="GO" id="GO:0009263">
    <property type="term" value="P:deoxyribonucleotide biosynthetic process"/>
    <property type="evidence" value="ECO:0007669"/>
    <property type="project" value="InterPro"/>
</dbReference>
<comment type="function">
    <text evidence="11 13">Catalyzes the reduction of ribonucleotides to deoxyribonucleotides. May function to provide a pool of deoxyribonucleotide precursors for DNA repair during oxygen limitation and/or for immediate growth after restoration of oxygen.</text>
</comment>
<evidence type="ECO:0000313" key="18">
    <source>
        <dbReference type="EMBL" id="PSN91014.1"/>
    </source>
</evidence>
<dbReference type="GO" id="GO:0005524">
    <property type="term" value="F:ATP binding"/>
    <property type="evidence" value="ECO:0007669"/>
    <property type="project" value="InterPro"/>
</dbReference>
<dbReference type="InterPro" id="IPR000788">
    <property type="entry name" value="RNR_lg_C"/>
</dbReference>
<comment type="catalytic activity">
    <reaction evidence="12 13">
        <text>a 2'-deoxyribonucleoside 5'-diphosphate + [thioredoxin]-disulfide + H2O = a ribonucleoside 5'-diphosphate + [thioredoxin]-dithiol</text>
        <dbReference type="Rhea" id="RHEA:23252"/>
        <dbReference type="Rhea" id="RHEA-COMP:10698"/>
        <dbReference type="Rhea" id="RHEA-COMP:10700"/>
        <dbReference type="ChEBI" id="CHEBI:15377"/>
        <dbReference type="ChEBI" id="CHEBI:29950"/>
        <dbReference type="ChEBI" id="CHEBI:50058"/>
        <dbReference type="ChEBI" id="CHEBI:57930"/>
        <dbReference type="ChEBI" id="CHEBI:73316"/>
        <dbReference type="EC" id="1.17.4.1"/>
    </reaction>
</comment>
<keyword evidence="6 13" id="KW-0237">DNA synthesis</keyword>
<accession>A0A2R6AXC5</accession>
<organism evidence="18 19">
    <name type="scientific">Candidatus Marsarchaeota G2 archaeon ECH_B_SAG-M15</name>
    <dbReference type="NCBI Taxonomy" id="1978162"/>
    <lineage>
        <taxon>Archaea</taxon>
        <taxon>Candidatus Marsarchaeota</taxon>
        <taxon>Candidatus Marsarchaeota group 2</taxon>
    </lineage>
</organism>
<dbReference type="Proteomes" id="UP000240490">
    <property type="component" value="Unassembled WGS sequence"/>
</dbReference>
<keyword evidence="8 13" id="KW-0560">Oxidoreductase</keyword>
<comment type="caution">
    <text evidence="18">The sequence shown here is derived from an EMBL/GenBank/DDBJ whole genome shotgun (WGS) entry which is preliminary data.</text>
</comment>
<dbReference type="InterPro" id="IPR050862">
    <property type="entry name" value="RdRp_reductase_class-2"/>
</dbReference>
<reference evidence="18 19" key="1">
    <citation type="submission" date="2017-04" db="EMBL/GenBank/DDBJ databases">
        <title>Novel microbial lineages endemic to geothermal iron-oxide mats fill important gaps in the evolutionary history of Archaea.</title>
        <authorList>
            <person name="Jay Z.J."/>
            <person name="Beam J.P."/>
            <person name="Dlakic M."/>
            <person name="Rusch D.B."/>
            <person name="Kozubal M.A."/>
            <person name="Inskeep W.P."/>
        </authorList>
    </citation>
    <scope>NUCLEOTIDE SEQUENCE [LARGE SCALE GENOMIC DNA]</scope>
    <source>
        <strain evidence="18">ECH_B_SAG-M15</strain>
    </source>
</reference>
<evidence type="ECO:0000259" key="17">
    <source>
        <dbReference type="Pfam" id="PF12637"/>
    </source>
</evidence>
<evidence type="ECO:0000256" key="2">
    <source>
        <dbReference type="ARBA" id="ARBA00007405"/>
    </source>
</evidence>
<evidence type="ECO:0000259" key="16">
    <source>
        <dbReference type="Pfam" id="PF02867"/>
    </source>
</evidence>
<proteinExistence type="inferred from homology"/>
<gene>
    <name evidence="18" type="ORF">B9Q08_03640</name>
</gene>
<keyword evidence="5 13" id="KW-0846">Cobalamin</keyword>
<keyword evidence="9" id="KW-1015">Disulfide bond</keyword>
<dbReference type="Pfam" id="PF12637">
    <property type="entry name" value="TSCPD"/>
    <property type="match status" value="1"/>
</dbReference>
<dbReference type="NCBIfam" id="TIGR02504">
    <property type="entry name" value="NrdJ_Z"/>
    <property type="match status" value="1"/>
</dbReference>
<evidence type="ECO:0000256" key="3">
    <source>
        <dbReference type="ARBA" id="ARBA00012274"/>
    </source>
</evidence>
<name>A0A2R6AXC5_9ARCH</name>
<dbReference type="EC" id="1.17.4.1" evidence="3 13"/>
<dbReference type="Gene3D" id="3.20.70.20">
    <property type="match status" value="1"/>
</dbReference>
<dbReference type="InterPro" id="IPR013344">
    <property type="entry name" value="RNR_NrdJ/NrdZ"/>
</dbReference>
<evidence type="ECO:0000256" key="8">
    <source>
        <dbReference type="ARBA" id="ARBA00023002"/>
    </source>
</evidence>
<dbReference type="AlphaFoldDB" id="A0A2R6AXC5"/>
<dbReference type="GO" id="GO:0031419">
    <property type="term" value="F:cobalamin binding"/>
    <property type="evidence" value="ECO:0007669"/>
    <property type="project" value="UniProtKB-KW"/>
</dbReference>
<dbReference type="Pfam" id="PF02867">
    <property type="entry name" value="Ribonuc_red_lgC"/>
    <property type="match status" value="1"/>
</dbReference>
<dbReference type="GO" id="GO:0004748">
    <property type="term" value="F:ribonucleoside-diphosphate reductase activity, thioredoxin disulfide as acceptor"/>
    <property type="evidence" value="ECO:0007669"/>
    <property type="project" value="UniProtKB-EC"/>
</dbReference>
<sequence>MAQLEEQKETKLEIPKETLDFFGGDELRARVFYEKYALRDELGRVLEKTPVEMWRRVAREIASVEKEDKRAEWEGNFYWLLSEFRFVPGGRIMFGAGQRGRKATLINCYVIPIKEDSIEGIFEWCKEAARTYSYGGGVGTDISILRPKGAPVHNAALKSTGSVSFMNVMSETTGTIGQSGRRGALMITIRVDHPDVFDFIRVKRDLRSVRYANISVRVTDEFMRAVEEDKEFTLWYENEVVGRLERKIRARELWRELVQSARDWAEPGLIFWDTVKRGSPSEYNGMEVVTTNPCSEQPLQAYGACDLGSINLSAFVVDEFTEGARVDWEGLERAVRYSVRFLDDVLDYNMGRHPLKEQEEASRTSRRIGLGVTGLADMLAKLRIKYDSEEALDFVDEFFNRFKCVAYDASIELAKEKGAFPLFDAEKHLSMPFIRTLPSELREKIARFGLRNVAVLTVPPVGSGSVLVGTSSGIEPIFAFSYTRRSESLSKEYFKVYHPLVGEYIKRFGLKDESALPDYFVEAHRINPEFRVKMQGTIQKHIDSAISSTVNLPSDITVEEVEKIYMLAWKSGCKGITVYREGSREGVLITEEAKSSEKTEQSQSGDAGVGSPRKNWVRPRVLSGQTIKFRLPQGSIYITVNGDEEGIKEVFVNLGKSGSDEKSYSEAIGRLISRYLQHGGDVRDVIKSLKGIHGKTSTWDQGVQLLSVPDAIAKALELISGQEVPVPRTTGEQPQASPAEKGDAAASRTKAFSDDVVGVSVCPSCGEETLVYENGCYTCKTCAYTKCE</sequence>
<dbReference type="Pfam" id="PF00317">
    <property type="entry name" value="Ribonuc_red_lgN"/>
    <property type="match status" value="1"/>
</dbReference>
<feature type="region of interest" description="Disordered" evidence="14">
    <location>
        <begin position="723"/>
        <end position="747"/>
    </location>
</feature>
<dbReference type="EMBL" id="NEXJ01000060">
    <property type="protein sequence ID" value="PSN91014.1"/>
    <property type="molecule type" value="Genomic_DNA"/>
</dbReference>
<dbReference type="SUPFAM" id="SSF48168">
    <property type="entry name" value="R1 subunit of ribonucleotide reductase, N-terminal domain"/>
    <property type="match status" value="1"/>
</dbReference>
<evidence type="ECO:0000256" key="14">
    <source>
        <dbReference type="SAM" id="MobiDB-lite"/>
    </source>
</evidence>
<keyword evidence="10 13" id="KW-0170">Cobalt</keyword>
<comment type="cofactor">
    <cofactor evidence="1 13">
        <name>adenosylcob(III)alamin</name>
        <dbReference type="ChEBI" id="CHEBI:18408"/>
    </cofactor>
</comment>
<dbReference type="PANTHER" id="PTHR43371:SF1">
    <property type="entry name" value="RIBONUCLEOSIDE-DIPHOSPHATE REDUCTASE"/>
    <property type="match status" value="1"/>
</dbReference>
<keyword evidence="7 13" id="KW-0547">Nucleotide-binding</keyword>
<dbReference type="SUPFAM" id="SSF51998">
    <property type="entry name" value="PFL-like glycyl radical enzymes"/>
    <property type="match status" value="1"/>
</dbReference>
<evidence type="ECO:0000256" key="5">
    <source>
        <dbReference type="ARBA" id="ARBA00022628"/>
    </source>
</evidence>
<comment type="similarity">
    <text evidence="2 13">Belongs to the ribonucleoside diphosphate reductase class-2 family.</text>
</comment>
<evidence type="ECO:0000256" key="6">
    <source>
        <dbReference type="ARBA" id="ARBA00022634"/>
    </source>
</evidence>
<evidence type="ECO:0000313" key="19">
    <source>
        <dbReference type="Proteomes" id="UP000240490"/>
    </source>
</evidence>
<protein>
    <recommendedName>
        <fullName evidence="4 13">Vitamin B12-dependent ribonucleotide reductase</fullName>
        <ecNumber evidence="3 13">1.17.4.1</ecNumber>
    </recommendedName>
</protein>
<evidence type="ECO:0000259" key="15">
    <source>
        <dbReference type="Pfam" id="PF00317"/>
    </source>
</evidence>
<dbReference type="PRINTS" id="PR01183">
    <property type="entry name" value="RIBORDTASEM1"/>
</dbReference>
<dbReference type="CDD" id="cd02888">
    <property type="entry name" value="RNR_II_dimer"/>
    <property type="match status" value="1"/>
</dbReference>
<dbReference type="InterPro" id="IPR008926">
    <property type="entry name" value="RNR_R1-su_N"/>
</dbReference>
<feature type="region of interest" description="Disordered" evidence="14">
    <location>
        <begin position="590"/>
        <end position="615"/>
    </location>
</feature>